<evidence type="ECO:0000256" key="4">
    <source>
        <dbReference type="SAM" id="MobiDB-lite"/>
    </source>
</evidence>
<dbReference type="InterPro" id="IPR051095">
    <property type="entry name" value="Dros_DevTransReg"/>
</dbReference>
<dbReference type="SMART" id="SM00225">
    <property type="entry name" value="BTB"/>
    <property type="match status" value="1"/>
</dbReference>
<reference evidence="8" key="1">
    <citation type="journal article" date="2015" name="Proc. Natl. Acad. Sci. U.S.A.">
        <title>Genome sequence of the Asian Tiger mosquito, Aedes albopictus, reveals insights into its biology, genetics, and evolution.</title>
        <authorList>
            <person name="Chen X.G."/>
            <person name="Jiang X."/>
            <person name="Gu J."/>
            <person name="Xu M."/>
            <person name="Wu Y."/>
            <person name="Deng Y."/>
            <person name="Zhang C."/>
            <person name="Bonizzoni M."/>
            <person name="Dermauw W."/>
            <person name="Vontas J."/>
            <person name="Armbruster P."/>
            <person name="Huang X."/>
            <person name="Yang Y."/>
            <person name="Zhang H."/>
            <person name="He W."/>
            <person name="Peng H."/>
            <person name="Liu Y."/>
            <person name="Wu K."/>
            <person name="Chen J."/>
            <person name="Lirakis M."/>
            <person name="Topalis P."/>
            <person name="Van Leeuwen T."/>
            <person name="Hall A.B."/>
            <person name="Jiang X."/>
            <person name="Thorpe C."/>
            <person name="Mueller R.L."/>
            <person name="Sun C."/>
            <person name="Waterhouse R.M."/>
            <person name="Yan G."/>
            <person name="Tu Z.J."/>
            <person name="Fang X."/>
            <person name="James A.A."/>
        </authorList>
    </citation>
    <scope>NUCLEOTIDE SEQUENCE [LARGE SCALE GENOMIC DNA]</scope>
    <source>
        <strain evidence="8">Foshan</strain>
    </source>
</reference>
<dbReference type="Pfam" id="PF13912">
    <property type="entry name" value="zf-C2H2_6"/>
    <property type="match status" value="1"/>
</dbReference>
<dbReference type="Proteomes" id="UP000069940">
    <property type="component" value="Unassembled WGS sequence"/>
</dbReference>
<dbReference type="PANTHER" id="PTHR23110:SF99">
    <property type="entry name" value="BROAD-COMPLEX CORE PROTEIN ISOFORM 6"/>
    <property type="match status" value="1"/>
</dbReference>
<feature type="region of interest" description="Disordered" evidence="4">
    <location>
        <begin position="244"/>
        <end position="425"/>
    </location>
</feature>
<dbReference type="InterPro" id="IPR000210">
    <property type="entry name" value="BTB/POZ_dom"/>
</dbReference>
<feature type="compositionally biased region" description="Basic and acidic residues" evidence="4">
    <location>
        <begin position="258"/>
        <end position="268"/>
    </location>
</feature>
<keyword evidence="3" id="KW-0479">Metal-binding</keyword>
<feature type="compositionally biased region" description="Low complexity" evidence="4">
    <location>
        <begin position="281"/>
        <end position="309"/>
    </location>
</feature>
<feature type="compositionally biased region" description="Low complexity" evidence="4">
    <location>
        <begin position="370"/>
        <end position="380"/>
    </location>
</feature>
<sequence>MVDTQHFCLRWNNYQSSITSAFENLRDDEDFVDVTLACDGRSLKAHRVVLSACSPYFRELLKSTPCKHPVIVLQDVAFTDLHALVEFIYHGEVNVHQRSLSSFLKTAEVLRVSGLTQQQADETHNLAQVQTSTGSGSRTPVSHHPSYPDKFVEDALFAQGVPPSSHLNNLHHTPAAHGGTTVNQLLRRAAAAAALQRRERNNSNQSDELSMKRHRMSTDNNILGNNNNLDVVSHMPQITATDFSTSMKSNNSAPHSPHIKEQHRHESNKTPNGFTFIATGNNNNSININNNTNNLNNNNNNNNNNNLNTHSKDSSNVGDQPSSNLASIATNGGNGGGSLGSHTDKESLTPSPSVRSNEDVKSEPMELVCSSNVENDNSSDSIEDDHHDIPHPADIKGPISSPHEDEMDGSIHSHTAPPFLISPGDQKLFAPPGSFNFSMAALADPAALAGFNPQALQAADLAGSPQGMSTGRPSSPSDLNHSGGGGANRLALPLPLTACHRCDVCGKLLSTKLTLKRHKEQQHLQPLNNAVCNLCHKVFRTLNSLNNHKSIYHRRQKLLHHHHQHHAQHPFASVAAVAAAAGAASPLHHPSQHALLGDASGAGCDMKHNIAKLEFL</sequence>
<dbReference type="SUPFAM" id="SSF54695">
    <property type="entry name" value="POZ domain"/>
    <property type="match status" value="1"/>
</dbReference>
<feature type="region of interest" description="Disordered" evidence="4">
    <location>
        <begin position="462"/>
        <end position="486"/>
    </location>
</feature>
<feature type="compositionally biased region" description="Polar residues" evidence="4">
    <location>
        <begin position="466"/>
        <end position="480"/>
    </location>
</feature>
<dbReference type="InterPro" id="IPR013087">
    <property type="entry name" value="Znf_C2H2_type"/>
</dbReference>
<reference evidence="7" key="2">
    <citation type="submission" date="2025-05" db="UniProtKB">
        <authorList>
            <consortium name="EnsemblMetazoa"/>
        </authorList>
    </citation>
    <scope>IDENTIFICATION</scope>
    <source>
        <strain evidence="7">Foshan</strain>
    </source>
</reference>
<feature type="region of interest" description="Disordered" evidence="4">
    <location>
        <begin position="121"/>
        <end position="148"/>
    </location>
</feature>
<feature type="domain" description="C2H2-type" evidence="6">
    <location>
        <begin position="500"/>
        <end position="523"/>
    </location>
</feature>
<name>A0ABM1YNQ3_AEDAL</name>
<evidence type="ECO:0000313" key="8">
    <source>
        <dbReference type="Proteomes" id="UP000069940"/>
    </source>
</evidence>
<dbReference type="Gene3D" id="3.30.160.60">
    <property type="entry name" value="Classic Zinc Finger"/>
    <property type="match status" value="1"/>
</dbReference>
<dbReference type="CDD" id="cd18315">
    <property type="entry name" value="BTB_POZ_BAB-like"/>
    <property type="match status" value="1"/>
</dbReference>
<dbReference type="EnsemblMetazoa" id="AALFPA23_010786.R15174">
    <property type="protein sequence ID" value="AALFPA23_010786.P15174"/>
    <property type="gene ID" value="AALFPA23_010786"/>
</dbReference>
<feature type="compositionally biased region" description="Polar residues" evidence="4">
    <location>
        <begin position="244"/>
        <end position="254"/>
    </location>
</feature>
<dbReference type="PROSITE" id="PS50157">
    <property type="entry name" value="ZINC_FINGER_C2H2_2"/>
    <property type="match status" value="2"/>
</dbReference>
<evidence type="ECO:0000256" key="3">
    <source>
        <dbReference type="PROSITE-ProRule" id="PRU00042"/>
    </source>
</evidence>
<dbReference type="EnsemblMetazoa" id="AALFPA23_010786.R15171">
    <property type="protein sequence ID" value="AALFPA23_010786.P15171"/>
    <property type="gene ID" value="AALFPA23_010786"/>
</dbReference>
<keyword evidence="2" id="KW-0539">Nucleus</keyword>
<dbReference type="InterPro" id="IPR011333">
    <property type="entry name" value="SKP1/BTB/POZ_sf"/>
</dbReference>
<comment type="subcellular location">
    <subcellularLocation>
        <location evidence="1">Nucleus</location>
    </subcellularLocation>
</comment>
<feature type="compositionally biased region" description="Polar residues" evidence="4">
    <location>
        <begin position="314"/>
        <end position="330"/>
    </location>
</feature>
<evidence type="ECO:0000256" key="1">
    <source>
        <dbReference type="ARBA" id="ARBA00004123"/>
    </source>
</evidence>
<evidence type="ECO:0000256" key="2">
    <source>
        <dbReference type="ARBA" id="ARBA00023242"/>
    </source>
</evidence>
<evidence type="ECO:0000259" key="6">
    <source>
        <dbReference type="PROSITE" id="PS50157"/>
    </source>
</evidence>
<feature type="compositionally biased region" description="Basic and acidic residues" evidence="4">
    <location>
        <begin position="384"/>
        <end position="394"/>
    </location>
</feature>
<dbReference type="InterPro" id="IPR036236">
    <property type="entry name" value="Znf_C2H2_sf"/>
</dbReference>
<dbReference type="PANTHER" id="PTHR23110">
    <property type="entry name" value="BTB DOMAIN TRANSCRIPTION FACTOR"/>
    <property type="match status" value="1"/>
</dbReference>
<feature type="domain" description="C2H2-type" evidence="6">
    <location>
        <begin position="530"/>
        <end position="558"/>
    </location>
</feature>
<dbReference type="SMART" id="SM00355">
    <property type="entry name" value="ZnF_C2H2"/>
    <property type="match status" value="2"/>
</dbReference>
<dbReference type="RefSeq" id="XP_062699868.1">
    <property type="nucleotide sequence ID" value="XM_062843884.1"/>
</dbReference>
<feature type="compositionally biased region" description="Polar residues" evidence="4">
    <location>
        <begin position="121"/>
        <end position="140"/>
    </location>
</feature>
<dbReference type="SUPFAM" id="SSF57667">
    <property type="entry name" value="beta-beta-alpha zinc fingers"/>
    <property type="match status" value="1"/>
</dbReference>
<proteinExistence type="predicted"/>
<accession>A0ABM1YNQ3</accession>
<dbReference type="RefSeq" id="XP_029728658.1">
    <property type="nucleotide sequence ID" value="XM_029872798.2"/>
</dbReference>
<dbReference type="GeneID" id="109416850"/>
<evidence type="ECO:0000313" key="7">
    <source>
        <dbReference type="EnsemblMetazoa" id="AALFPA23_010786.P15174"/>
    </source>
</evidence>
<dbReference type="PROSITE" id="PS50097">
    <property type="entry name" value="BTB"/>
    <property type="match status" value="1"/>
</dbReference>
<keyword evidence="8" id="KW-1185">Reference proteome</keyword>
<dbReference type="Gene3D" id="3.30.710.10">
    <property type="entry name" value="Potassium Channel Kv1.1, Chain A"/>
    <property type="match status" value="1"/>
</dbReference>
<organism evidence="7 8">
    <name type="scientific">Aedes albopictus</name>
    <name type="common">Asian tiger mosquito</name>
    <name type="synonym">Stegomyia albopicta</name>
    <dbReference type="NCBI Taxonomy" id="7160"/>
    <lineage>
        <taxon>Eukaryota</taxon>
        <taxon>Metazoa</taxon>
        <taxon>Ecdysozoa</taxon>
        <taxon>Arthropoda</taxon>
        <taxon>Hexapoda</taxon>
        <taxon>Insecta</taxon>
        <taxon>Pterygota</taxon>
        <taxon>Neoptera</taxon>
        <taxon>Endopterygota</taxon>
        <taxon>Diptera</taxon>
        <taxon>Nematocera</taxon>
        <taxon>Culicoidea</taxon>
        <taxon>Culicidae</taxon>
        <taxon>Culicinae</taxon>
        <taxon>Aedini</taxon>
        <taxon>Aedes</taxon>
        <taxon>Stegomyia</taxon>
    </lineage>
</organism>
<keyword evidence="3" id="KW-0862">Zinc</keyword>
<dbReference type="Pfam" id="PF00651">
    <property type="entry name" value="BTB"/>
    <property type="match status" value="1"/>
</dbReference>
<keyword evidence="3" id="KW-0863">Zinc-finger</keyword>
<dbReference type="PROSITE" id="PS00028">
    <property type="entry name" value="ZINC_FINGER_C2H2_1"/>
    <property type="match status" value="2"/>
</dbReference>
<evidence type="ECO:0000259" key="5">
    <source>
        <dbReference type="PROSITE" id="PS50097"/>
    </source>
</evidence>
<protein>
    <submittedName>
        <fullName evidence="7">Uncharacterized protein</fullName>
    </submittedName>
</protein>
<feature type="domain" description="BTB" evidence="5">
    <location>
        <begin position="32"/>
        <end position="97"/>
    </location>
</feature>
<feature type="region of interest" description="Disordered" evidence="4">
    <location>
        <begin position="190"/>
        <end position="212"/>
    </location>
</feature>